<name>A0A7R7ZLT4_ASPCH</name>
<evidence type="ECO:0000313" key="1">
    <source>
        <dbReference type="EMBL" id="BCR85427.1"/>
    </source>
</evidence>
<protein>
    <submittedName>
        <fullName evidence="1">Uncharacterized protein</fullName>
    </submittedName>
</protein>
<dbReference type="GeneID" id="66979786"/>
<proteinExistence type="predicted"/>
<reference evidence="1" key="1">
    <citation type="submission" date="2021-01" db="EMBL/GenBank/DDBJ databases">
        <authorList>
            <consortium name="Aspergillus chevalieri M1 genome sequencing consortium"/>
            <person name="Kazuki M."/>
            <person name="Futagami T."/>
        </authorList>
    </citation>
    <scope>NUCLEOTIDE SEQUENCE</scope>
    <source>
        <strain evidence="1">M1</strain>
    </source>
</reference>
<accession>A0A7R7ZLT4</accession>
<dbReference type="KEGG" id="ache:ACHE_20885S"/>
<organism evidence="1 2">
    <name type="scientific">Aspergillus chevalieri</name>
    <name type="common">Eurotium chevalieri</name>
    <dbReference type="NCBI Taxonomy" id="182096"/>
    <lineage>
        <taxon>Eukaryota</taxon>
        <taxon>Fungi</taxon>
        <taxon>Dikarya</taxon>
        <taxon>Ascomycota</taxon>
        <taxon>Pezizomycotina</taxon>
        <taxon>Eurotiomycetes</taxon>
        <taxon>Eurotiomycetidae</taxon>
        <taxon>Eurotiales</taxon>
        <taxon>Aspergillaceae</taxon>
        <taxon>Aspergillus</taxon>
        <taxon>Aspergillus subgen. Aspergillus</taxon>
    </lineage>
</organism>
<evidence type="ECO:0000313" key="2">
    <source>
        <dbReference type="Proteomes" id="UP000637239"/>
    </source>
</evidence>
<dbReference type="AlphaFoldDB" id="A0A7R7ZLT4"/>
<reference evidence="1" key="2">
    <citation type="submission" date="2021-02" db="EMBL/GenBank/DDBJ databases">
        <title>Aspergillus chevalieri M1 genome sequence.</title>
        <authorList>
            <person name="Kadooka C."/>
            <person name="Mori K."/>
            <person name="Futagami T."/>
        </authorList>
    </citation>
    <scope>NUCLEOTIDE SEQUENCE</scope>
    <source>
        <strain evidence="1">M1</strain>
    </source>
</reference>
<dbReference type="RefSeq" id="XP_043133949.1">
    <property type="nucleotide sequence ID" value="XM_043285237.1"/>
</dbReference>
<keyword evidence="2" id="KW-1185">Reference proteome</keyword>
<gene>
    <name evidence="1" type="ORF">ACHE_20885S</name>
</gene>
<dbReference type="Proteomes" id="UP000637239">
    <property type="component" value="Chromosome 2"/>
</dbReference>
<sequence>MHLKSTAFLSPFAATTTAKLLSNPSASPSSPALNHDDYDCIYQNRGCDWTKSEYGYGSDYCGH</sequence>
<dbReference type="EMBL" id="AP024417">
    <property type="protein sequence ID" value="BCR85427.1"/>
    <property type="molecule type" value="Genomic_DNA"/>
</dbReference>